<name>A0AAV3YWA3_9GAST</name>
<accession>A0AAV3YWA3</accession>
<evidence type="ECO:0000313" key="3">
    <source>
        <dbReference type="Proteomes" id="UP000735302"/>
    </source>
</evidence>
<feature type="region of interest" description="Disordered" evidence="1">
    <location>
        <begin position="43"/>
        <end position="68"/>
    </location>
</feature>
<proteinExistence type="predicted"/>
<feature type="region of interest" description="Disordered" evidence="1">
    <location>
        <begin position="137"/>
        <end position="177"/>
    </location>
</feature>
<reference evidence="2 3" key="1">
    <citation type="journal article" date="2021" name="Elife">
        <title>Chloroplast acquisition without the gene transfer in kleptoplastic sea slugs, Plakobranchus ocellatus.</title>
        <authorList>
            <person name="Maeda T."/>
            <person name="Takahashi S."/>
            <person name="Yoshida T."/>
            <person name="Shimamura S."/>
            <person name="Takaki Y."/>
            <person name="Nagai Y."/>
            <person name="Toyoda A."/>
            <person name="Suzuki Y."/>
            <person name="Arimoto A."/>
            <person name="Ishii H."/>
            <person name="Satoh N."/>
            <person name="Nishiyama T."/>
            <person name="Hasebe M."/>
            <person name="Maruyama T."/>
            <person name="Minagawa J."/>
            <person name="Obokata J."/>
            <person name="Shigenobu S."/>
        </authorList>
    </citation>
    <scope>NUCLEOTIDE SEQUENCE [LARGE SCALE GENOMIC DNA]</scope>
</reference>
<evidence type="ECO:0000256" key="1">
    <source>
        <dbReference type="SAM" id="MobiDB-lite"/>
    </source>
</evidence>
<dbReference type="AlphaFoldDB" id="A0AAV3YWA3"/>
<sequence>MKRVKKVRCRQDYDDNRKTWYLGISLNSRLCLRRYIEEVANSAKDNDSTEAGGDKLGRQAPVPENDLHQLHTTGARVCKLGALRSIPIVILELAARCEPLALRRDEQTVLPQEMHLRIGECAPLRSIVEEFATQHRRITKGASSQRGPRPLSKLQRAHRSGTAPCPIVGPRGDVHPS</sequence>
<keyword evidence="3" id="KW-1185">Reference proteome</keyword>
<dbReference type="Proteomes" id="UP000735302">
    <property type="component" value="Unassembled WGS sequence"/>
</dbReference>
<dbReference type="EMBL" id="BLXT01001518">
    <property type="protein sequence ID" value="GFN86451.1"/>
    <property type="molecule type" value="Genomic_DNA"/>
</dbReference>
<feature type="compositionally biased region" description="Basic and acidic residues" evidence="1">
    <location>
        <begin position="44"/>
        <end position="57"/>
    </location>
</feature>
<protein>
    <submittedName>
        <fullName evidence="2">Uncharacterized protein</fullName>
    </submittedName>
</protein>
<gene>
    <name evidence="2" type="ORF">PoB_001295700</name>
</gene>
<comment type="caution">
    <text evidence="2">The sequence shown here is derived from an EMBL/GenBank/DDBJ whole genome shotgun (WGS) entry which is preliminary data.</text>
</comment>
<organism evidence="2 3">
    <name type="scientific">Plakobranchus ocellatus</name>
    <dbReference type="NCBI Taxonomy" id="259542"/>
    <lineage>
        <taxon>Eukaryota</taxon>
        <taxon>Metazoa</taxon>
        <taxon>Spiralia</taxon>
        <taxon>Lophotrochozoa</taxon>
        <taxon>Mollusca</taxon>
        <taxon>Gastropoda</taxon>
        <taxon>Heterobranchia</taxon>
        <taxon>Euthyneura</taxon>
        <taxon>Panpulmonata</taxon>
        <taxon>Sacoglossa</taxon>
        <taxon>Placobranchoidea</taxon>
        <taxon>Plakobranchidae</taxon>
        <taxon>Plakobranchus</taxon>
    </lineage>
</organism>
<evidence type="ECO:0000313" key="2">
    <source>
        <dbReference type="EMBL" id="GFN86451.1"/>
    </source>
</evidence>